<feature type="chain" id="PRO_5012527082" description="Por secretion system C-terminal sorting domain-containing protein" evidence="1">
    <location>
        <begin position="19"/>
        <end position="711"/>
    </location>
</feature>
<proteinExistence type="predicted"/>
<sequence length="711" mass="77889">MKKTAVCFIFTLFFTSFALTTSAQTVHPDQWSSWINDTSKNLVVIDTFRVQNFESSALDTWEYTLTGKGASLANASLNGITGQNGNFSVWLPAGSGIVFAPLTISAYEAVQTRINYVGKDLAVSQKLLYSSIQDNIAISDQFQDPNTDGSFKSRTMSKVNLIHIYVDEATPPQGGFYVDNVFSYGKIAGNSLFTGAGNWNDSIRWSHLPPARLRKALVAGNVTVTNNQQVSGLKIGQGSVKVDEGARLTIDSTLVLYHTAQHKSEFINKGTLVAKDKVQLVTSFPQKGVWRFISFPFDVYADGIDPRFVLKDDQTTTNGNYLYAQIYDASKRAETGTESSNWKPVPASLGTGDQLVFQKNKGYLIAIDEASTDTLLTFTSRSGAIPSDFGKEVQLSVPHYSYQENEGSPHSGWYLSGNPFPSPMSVSQLPAGTSLGNFIYWYNGSTYEVFDAGGSGVIPAYGAFFFKTTAQTDVSLKTRDLPVVKGEAFSSSNSFIGITLQGAKYNDRTEVRFIPEATTHIDQAYDAYKLTSLLNESPQIATECRSNLLAVNAQPLEGDKIVIPIHLRIPSLDSYTLNFNADSFDSDQYTVQLADKQTGKVTDVARNKSYSFVSGTADDSDRFELIMQKTLLTEIEDVTPAKFGIEGKTLVATNVPVKGTARIMLLTGQTIWNQVLPAGSSRTDLTLNKGTYILQVGFGRILEQQLFIIAQ</sequence>
<protein>
    <recommendedName>
        <fullName evidence="4">Por secretion system C-terminal sorting domain-containing protein</fullName>
    </recommendedName>
</protein>
<accession>A0A1T5A3E3</accession>
<keyword evidence="3" id="KW-1185">Reference proteome</keyword>
<feature type="signal peptide" evidence="1">
    <location>
        <begin position="1"/>
        <end position="18"/>
    </location>
</feature>
<name>A0A1T5A3E3_9BACT</name>
<dbReference type="AlphaFoldDB" id="A0A1T5A3E3"/>
<dbReference type="Proteomes" id="UP000190852">
    <property type="component" value="Unassembled WGS sequence"/>
</dbReference>
<reference evidence="3" key="1">
    <citation type="submission" date="2017-02" db="EMBL/GenBank/DDBJ databases">
        <authorList>
            <person name="Varghese N."/>
            <person name="Submissions S."/>
        </authorList>
    </citation>
    <scope>NUCLEOTIDE SEQUENCE [LARGE SCALE GENOMIC DNA]</scope>
    <source>
        <strain evidence="3">DSM 24967</strain>
    </source>
</reference>
<gene>
    <name evidence="2" type="ORF">SAMN05660349_00377</name>
</gene>
<keyword evidence="1" id="KW-0732">Signal</keyword>
<dbReference type="RefSeq" id="WP_079682118.1">
    <property type="nucleotide sequence ID" value="NZ_FUYQ01000002.1"/>
</dbReference>
<evidence type="ECO:0000313" key="3">
    <source>
        <dbReference type="Proteomes" id="UP000190852"/>
    </source>
</evidence>
<evidence type="ECO:0000256" key="1">
    <source>
        <dbReference type="SAM" id="SignalP"/>
    </source>
</evidence>
<organism evidence="2 3">
    <name type="scientific">Parabacteroides chartae</name>
    <dbReference type="NCBI Taxonomy" id="1037355"/>
    <lineage>
        <taxon>Bacteria</taxon>
        <taxon>Pseudomonadati</taxon>
        <taxon>Bacteroidota</taxon>
        <taxon>Bacteroidia</taxon>
        <taxon>Bacteroidales</taxon>
        <taxon>Tannerellaceae</taxon>
        <taxon>Parabacteroides</taxon>
    </lineage>
</organism>
<evidence type="ECO:0008006" key="4">
    <source>
        <dbReference type="Google" id="ProtNLM"/>
    </source>
</evidence>
<evidence type="ECO:0000313" key="2">
    <source>
        <dbReference type="EMBL" id="SKB29514.1"/>
    </source>
</evidence>
<dbReference type="EMBL" id="FUYQ01000002">
    <property type="protein sequence ID" value="SKB29514.1"/>
    <property type="molecule type" value="Genomic_DNA"/>
</dbReference>